<keyword evidence="1" id="KW-1133">Transmembrane helix</keyword>
<reference evidence="3 4" key="1">
    <citation type="journal article" date="2018" name="Syst. Appl. Microbiol.">
        <title>Corynebacterium heidelbergense sp. nov., isolated from the preen glands of Egyptian geese (Alopochen aegyptiacus).</title>
        <authorList>
            <person name="Braun M.S."/>
            <person name="Wang E."/>
            <person name="Zimmermann S."/>
            <person name="Wink M."/>
        </authorList>
    </citation>
    <scope>NUCLEOTIDE SEQUENCE [LARGE SCALE GENOMIC DNA]</scope>
    <source>
        <strain evidence="3 4">647</strain>
    </source>
</reference>
<gene>
    <name evidence="3" type="ORF">DLJ54_09930</name>
</gene>
<keyword evidence="1" id="KW-0812">Transmembrane</keyword>
<dbReference type="RefSeq" id="WP_113631525.1">
    <property type="nucleotide sequence ID" value="NZ_QHCV01000175.1"/>
</dbReference>
<sequence>MPASPATTAAERRALRWEILLVLAITFGASGARAALRLIEALARPERLDRQTTTLNGAQSALWWLDPAFQLISTGVLCAWGGLAMFLLLRHVPAAAAPLRPTPAGTPTHRHPLRPRRADILPGILLAAAIGLPGLAFYLASLHLGLSKHVDAAGISAALGSGPGGHWYTLPLVILNAWANGFAEELVVVAWLCTRMRQLRVPWGWVFAASAVLRGSYHLYQGPSAGVGNVVMGLVFVWWYRRTGRVWPLIVAHGLIDTVAFAGSGLLGPVGG</sequence>
<name>A0A364V3C9_9CORY</name>
<feature type="transmembrane region" description="Helical" evidence="1">
    <location>
        <begin position="68"/>
        <end position="89"/>
    </location>
</feature>
<dbReference type="EMBL" id="QHCV01000175">
    <property type="protein sequence ID" value="RAV31145.1"/>
    <property type="molecule type" value="Genomic_DNA"/>
</dbReference>
<evidence type="ECO:0000259" key="2">
    <source>
        <dbReference type="Pfam" id="PF02517"/>
    </source>
</evidence>
<comment type="caution">
    <text evidence="3">The sequence shown here is derived from an EMBL/GenBank/DDBJ whole genome shotgun (WGS) entry which is preliminary data.</text>
</comment>
<dbReference type="GO" id="GO:0006508">
    <property type="term" value="P:proteolysis"/>
    <property type="evidence" value="ECO:0007669"/>
    <property type="project" value="UniProtKB-KW"/>
</dbReference>
<accession>A0A364V3C9</accession>
<evidence type="ECO:0000256" key="1">
    <source>
        <dbReference type="SAM" id="Phobius"/>
    </source>
</evidence>
<feature type="transmembrane region" description="Helical" evidence="1">
    <location>
        <begin position="247"/>
        <end position="267"/>
    </location>
</feature>
<evidence type="ECO:0000313" key="3">
    <source>
        <dbReference type="EMBL" id="RAV31145.1"/>
    </source>
</evidence>
<feature type="transmembrane region" description="Helical" evidence="1">
    <location>
        <begin position="120"/>
        <end position="140"/>
    </location>
</feature>
<keyword evidence="4" id="KW-1185">Reference proteome</keyword>
<dbReference type="AlphaFoldDB" id="A0A364V3C9"/>
<dbReference type="GO" id="GO:0080120">
    <property type="term" value="P:CAAX-box protein maturation"/>
    <property type="evidence" value="ECO:0007669"/>
    <property type="project" value="UniProtKB-ARBA"/>
</dbReference>
<dbReference type="InterPro" id="IPR003675">
    <property type="entry name" value="Rce1/LyrA-like_dom"/>
</dbReference>
<dbReference type="Proteomes" id="UP000251577">
    <property type="component" value="Unassembled WGS sequence"/>
</dbReference>
<feature type="domain" description="CAAX prenyl protease 2/Lysostaphin resistance protein A-like" evidence="2">
    <location>
        <begin position="168"/>
        <end position="258"/>
    </location>
</feature>
<keyword evidence="3" id="KW-0482">Metalloprotease</keyword>
<proteinExistence type="predicted"/>
<evidence type="ECO:0000313" key="4">
    <source>
        <dbReference type="Proteomes" id="UP000251577"/>
    </source>
</evidence>
<keyword evidence="3" id="KW-0378">Hydrolase</keyword>
<dbReference type="GO" id="GO:0004175">
    <property type="term" value="F:endopeptidase activity"/>
    <property type="evidence" value="ECO:0007669"/>
    <property type="project" value="UniProtKB-ARBA"/>
</dbReference>
<protein>
    <submittedName>
        <fullName evidence="3">CPBP family intramembrane metalloprotease</fullName>
    </submittedName>
</protein>
<keyword evidence="1" id="KW-0472">Membrane</keyword>
<feature type="transmembrane region" description="Helical" evidence="1">
    <location>
        <begin position="223"/>
        <end position="240"/>
    </location>
</feature>
<dbReference type="Pfam" id="PF02517">
    <property type="entry name" value="Rce1-like"/>
    <property type="match status" value="1"/>
</dbReference>
<keyword evidence="3" id="KW-0645">Protease</keyword>
<organism evidence="3 4">
    <name type="scientific">Corynebacterium heidelbergense</name>
    <dbReference type="NCBI Taxonomy" id="2055947"/>
    <lineage>
        <taxon>Bacteria</taxon>
        <taxon>Bacillati</taxon>
        <taxon>Actinomycetota</taxon>
        <taxon>Actinomycetes</taxon>
        <taxon>Mycobacteriales</taxon>
        <taxon>Corynebacteriaceae</taxon>
        <taxon>Corynebacterium</taxon>
    </lineage>
</organism>
<dbReference type="GO" id="GO:0008237">
    <property type="term" value="F:metallopeptidase activity"/>
    <property type="evidence" value="ECO:0007669"/>
    <property type="project" value="UniProtKB-KW"/>
</dbReference>